<evidence type="ECO:0000259" key="1">
    <source>
        <dbReference type="PROSITE" id="PS51737"/>
    </source>
</evidence>
<dbReference type="AlphaFoldDB" id="A0A150TQG7"/>
<evidence type="ECO:0000313" key="3">
    <source>
        <dbReference type="Proteomes" id="UP000075502"/>
    </source>
</evidence>
<reference evidence="2 3" key="1">
    <citation type="submission" date="2014-02" db="EMBL/GenBank/DDBJ databases">
        <title>The small core and large imbalanced accessory genome model reveals a collaborative survival strategy of Sorangium cellulosum strains in nature.</title>
        <authorList>
            <person name="Han K."/>
            <person name="Peng R."/>
            <person name="Blom J."/>
            <person name="Li Y.-Z."/>
        </authorList>
    </citation>
    <scope>NUCLEOTIDE SEQUENCE [LARGE SCALE GENOMIC DNA]</scope>
    <source>
        <strain evidence="2 3">So0007-03</strain>
    </source>
</reference>
<dbReference type="PROSITE" id="PS51737">
    <property type="entry name" value="RECOMBINASE_DNA_BIND"/>
    <property type="match status" value="1"/>
</dbReference>
<name>A0A150TQG7_SORCE</name>
<organism evidence="2 3">
    <name type="scientific">Sorangium cellulosum</name>
    <name type="common">Polyangium cellulosum</name>
    <dbReference type="NCBI Taxonomy" id="56"/>
    <lineage>
        <taxon>Bacteria</taxon>
        <taxon>Pseudomonadati</taxon>
        <taxon>Myxococcota</taxon>
        <taxon>Polyangia</taxon>
        <taxon>Polyangiales</taxon>
        <taxon>Polyangiaceae</taxon>
        <taxon>Sorangium</taxon>
    </lineage>
</organism>
<dbReference type="InterPro" id="IPR038109">
    <property type="entry name" value="DNA_bind_recomb_sf"/>
</dbReference>
<dbReference type="GO" id="GO:0000150">
    <property type="term" value="F:DNA strand exchange activity"/>
    <property type="evidence" value="ECO:0007669"/>
    <property type="project" value="InterPro"/>
</dbReference>
<evidence type="ECO:0000313" key="2">
    <source>
        <dbReference type="EMBL" id="KYG06939.1"/>
    </source>
</evidence>
<accession>A0A150TQG7</accession>
<dbReference type="EMBL" id="JEME01001522">
    <property type="protein sequence ID" value="KYG06939.1"/>
    <property type="molecule type" value="Genomic_DNA"/>
</dbReference>
<feature type="domain" description="Recombinase" evidence="1">
    <location>
        <begin position="8"/>
        <end position="85"/>
    </location>
</feature>
<dbReference type="Proteomes" id="UP000075502">
    <property type="component" value="Unassembled WGS sequence"/>
</dbReference>
<comment type="caution">
    <text evidence="2">The sequence shown here is derived from an EMBL/GenBank/DDBJ whole genome shotgun (WGS) entry which is preliminary data.</text>
</comment>
<protein>
    <recommendedName>
        <fullName evidence="1">Recombinase domain-containing protein</fullName>
    </recommendedName>
</protein>
<dbReference type="InterPro" id="IPR011109">
    <property type="entry name" value="DNA_bind_recombinase_dom"/>
</dbReference>
<gene>
    <name evidence="2" type="ORF">BE21_31990</name>
</gene>
<dbReference type="Gene3D" id="3.90.1750.20">
    <property type="entry name" value="Putative Large Serine Recombinase, Chain B, Domain 2"/>
    <property type="match status" value="1"/>
</dbReference>
<sequence>MWTAGPVPFGYSAKDKKRVVDAIDAPVVRETFALLLQHRQMTIVARRLTEHGLLPRGLSRPSRLNYAGLRTPSLGWSEARCTQTS</sequence>
<dbReference type="GO" id="GO:0003677">
    <property type="term" value="F:DNA binding"/>
    <property type="evidence" value="ECO:0007669"/>
    <property type="project" value="InterPro"/>
</dbReference>
<proteinExistence type="predicted"/>